<accession>A0A371EQA2</accession>
<gene>
    <name evidence="1" type="ORF">CR513_52906</name>
</gene>
<protein>
    <recommendedName>
        <fullName evidence="3">Integrase catalytic domain-containing protein</fullName>
    </recommendedName>
</protein>
<evidence type="ECO:0000313" key="1">
    <source>
        <dbReference type="EMBL" id="RDX68136.1"/>
    </source>
</evidence>
<dbReference type="PANTHER" id="PTHR42648:SF22">
    <property type="entry name" value="REVERSE TRANSCRIPTASE TY1_COPIA-TYPE DOMAIN-CONTAINING PROTEIN"/>
    <property type="match status" value="1"/>
</dbReference>
<dbReference type="OrthoDB" id="1738989at2759"/>
<name>A0A371EQA2_MUCPR</name>
<dbReference type="EMBL" id="QJKJ01012670">
    <property type="protein sequence ID" value="RDX68136.1"/>
    <property type="molecule type" value="Genomic_DNA"/>
</dbReference>
<evidence type="ECO:0008006" key="3">
    <source>
        <dbReference type="Google" id="ProtNLM"/>
    </source>
</evidence>
<comment type="caution">
    <text evidence="1">The sequence shown here is derived from an EMBL/GenBank/DDBJ whole genome shotgun (WGS) entry which is preliminary data.</text>
</comment>
<dbReference type="Proteomes" id="UP000257109">
    <property type="component" value="Unassembled WGS sequence"/>
</dbReference>
<keyword evidence="2" id="KW-1185">Reference proteome</keyword>
<dbReference type="SUPFAM" id="SSF53098">
    <property type="entry name" value="Ribonuclease H-like"/>
    <property type="match status" value="1"/>
</dbReference>
<dbReference type="InterPro" id="IPR012337">
    <property type="entry name" value="RNaseH-like_sf"/>
</dbReference>
<sequence>MKEKSEVEIIFINFYIIVQTQFQKNIHILRSSNGQEYFNSILVHFLLKKGNHITTYLWGKAVLSVAYLTNKMPNKILNFDTPLDVLHKCFPTNRLSSSLPLKIFSYTTFVHNHNHNHNREKLEPRAKKCVCWICSKPKGI</sequence>
<feature type="non-terminal residue" evidence="1">
    <location>
        <position position="1"/>
    </location>
</feature>
<dbReference type="InterPro" id="IPR039537">
    <property type="entry name" value="Retrotran_Ty1/copia-like"/>
</dbReference>
<proteinExistence type="predicted"/>
<dbReference type="AlphaFoldDB" id="A0A371EQA2"/>
<evidence type="ECO:0000313" key="2">
    <source>
        <dbReference type="Proteomes" id="UP000257109"/>
    </source>
</evidence>
<organism evidence="1 2">
    <name type="scientific">Mucuna pruriens</name>
    <name type="common">Velvet bean</name>
    <name type="synonym">Dolichos pruriens</name>
    <dbReference type="NCBI Taxonomy" id="157652"/>
    <lineage>
        <taxon>Eukaryota</taxon>
        <taxon>Viridiplantae</taxon>
        <taxon>Streptophyta</taxon>
        <taxon>Embryophyta</taxon>
        <taxon>Tracheophyta</taxon>
        <taxon>Spermatophyta</taxon>
        <taxon>Magnoliopsida</taxon>
        <taxon>eudicotyledons</taxon>
        <taxon>Gunneridae</taxon>
        <taxon>Pentapetalae</taxon>
        <taxon>rosids</taxon>
        <taxon>fabids</taxon>
        <taxon>Fabales</taxon>
        <taxon>Fabaceae</taxon>
        <taxon>Papilionoideae</taxon>
        <taxon>50 kb inversion clade</taxon>
        <taxon>NPAAA clade</taxon>
        <taxon>indigoferoid/millettioid clade</taxon>
        <taxon>Phaseoleae</taxon>
        <taxon>Mucuna</taxon>
    </lineage>
</organism>
<reference evidence="1" key="1">
    <citation type="submission" date="2018-05" db="EMBL/GenBank/DDBJ databases">
        <title>Draft genome of Mucuna pruriens seed.</title>
        <authorList>
            <person name="Nnadi N.E."/>
            <person name="Vos R."/>
            <person name="Hasami M.H."/>
            <person name="Devisetty U.K."/>
            <person name="Aguiy J.C."/>
        </authorList>
    </citation>
    <scope>NUCLEOTIDE SEQUENCE [LARGE SCALE GENOMIC DNA]</scope>
    <source>
        <strain evidence="1">JCA_2017</strain>
    </source>
</reference>
<dbReference type="PANTHER" id="PTHR42648">
    <property type="entry name" value="TRANSPOSASE, PUTATIVE-RELATED"/>
    <property type="match status" value="1"/>
</dbReference>